<evidence type="ECO:0000256" key="3">
    <source>
        <dbReference type="ARBA" id="ARBA00022989"/>
    </source>
</evidence>
<keyword evidence="2 5" id="KW-0812">Transmembrane</keyword>
<protein>
    <submittedName>
        <fullName evidence="7">O-antigen ligase</fullName>
    </submittedName>
</protein>
<dbReference type="PANTHER" id="PTHR37422:SF13">
    <property type="entry name" value="LIPOPOLYSACCHARIDE BIOSYNTHESIS PROTEIN PA4999-RELATED"/>
    <property type="match status" value="1"/>
</dbReference>
<proteinExistence type="predicted"/>
<feature type="transmembrane region" description="Helical" evidence="5">
    <location>
        <begin position="129"/>
        <end position="149"/>
    </location>
</feature>
<feature type="transmembrane region" description="Helical" evidence="5">
    <location>
        <begin position="43"/>
        <end position="61"/>
    </location>
</feature>
<evidence type="ECO:0000313" key="7">
    <source>
        <dbReference type="EMBL" id="SEQ00384.1"/>
    </source>
</evidence>
<keyword evidence="4 5" id="KW-0472">Membrane</keyword>
<keyword evidence="7" id="KW-0436">Ligase</keyword>
<feature type="transmembrane region" description="Helical" evidence="5">
    <location>
        <begin position="14"/>
        <end position="37"/>
    </location>
</feature>
<dbReference type="GO" id="GO:0016874">
    <property type="term" value="F:ligase activity"/>
    <property type="evidence" value="ECO:0007669"/>
    <property type="project" value="UniProtKB-KW"/>
</dbReference>
<dbReference type="Gene3D" id="1.10.510.10">
    <property type="entry name" value="Transferase(Phosphotransferase) domain 1"/>
    <property type="match status" value="1"/>
</dbReference>
<organism evidence="7 8">
    <name type="scientific">Pseudomonas lutea</name>
    <dbReference type="NCBI Taxonomy" id="243924"/>
    <lineage>
        <taxon>Bacteria</taxon>
        <taxon>Pseudomonadati</taxon>
        <taxon>Pseudomonadota</taxon>
        <taxon>Gammaproteobacteria</taxon>
        <taxon>Pseudomonadales</taxon>
        <taxon>Pseudomonadaceae</taxon>
        <taxon>Pseudomonas</taxon>
    </lineage>
</organism>
<dbReference type="InterPro" id="IPR011009">
    <property type="entry name" value="Kinase-like_dom_sf"/>
</dbReference>
<evidence type="ECO:0000259" key="6">
    <source>
        <dbReference type="Pfam" id="PF04932"/>
    </source>
</evidence>
<evidence type="ECO:0000256" key="1">
    <source>
        <dbReference type="ARBA" id="ARBA00004141"/>
    </source>
</evidence>
<feature type="transmembrane region" description="Helical" evidence="5">
    <location>
        <begin position="342"/>
        <end position="363"/>
    </location>
</feature>
<dbReference type="RefSeq" id="WP_074823090.1">
    <property type="nucleotide sequence ID" value="NZ_FOEV01000003.1"/>
</dbReference>
<feature type="transmembrane region" description="Helical" evidence="5">
    <location>
        <begin position="199"/>
        <end position="222"/>
    </location>
</feature>
<feature type="transmembrane region" description="Helical" evidence="5">
    <location>
        <begin position="370"/>
        <end position="387"/>
    </location>
</feature>
<dbReference type="SUPFAM" id="SSF56112">
    <property type="entry name" value="Protein kinase-like (PK-like)"/>
    <property type="match status" value="1"/>
</dbReference>
<dbReference type="EMBL" id="FOEV01000003">
    <property type="protein sequence ID" value="SEQ00384.1"/>
    <property type="molecule type" value="Genomic_DNA"/>
</dbReference>
<accession>A0A9X8MAD3</accession>
<feature type="transmembrane region" description="Helical" evidence="5">
    <location>
        <begin position="73"/>
        <end position="92"/>
    </location>
</feature>
<comment type="subcellular location">
    <subcellularLocation>
        <location evidence="1">Membrane</location>
        <topology evidence="1">Multi-pass membrane protein</topology>
    </subcellularLocation>
</comment>
<evidence type="ECO:0000256" key="2">
    <source>
        <dbReference type="ARBA" id="ARBA00022692"/>
    </source>
</evidence>
<keyword evidence="3 5" id="KW-1133">Transmembrane helix</keyword>
<dbReference type="InterPro" id="IPR007016">
    <property type="entry name" value="O-antigen_ligase-rel_domated"/>
</dbReference>
<dbReference type="Pfam" id="PF04932">
    <property type="entry name" value="Wzy_C"/>
    <property type="match status" value="1"/>
</dbReference>
<sequence length="616" mass="69279">MPEHSAPSNGLNKVFNFICSWALPLGYSMLLCGMLVLPSQSTYTKFYYALICFPTLIAILIKPKVTVSFLKDPLLIIFITYLALTILSLIWSQPATDSDSLLKRPIYVLMLFFCCAFVFHTYPNRIKQSYTLACIIVLIYTIVSLAQFIIDYKPGLRMIGSGALSNPLLSSHIYGFFATFFIASFTAQRKLAYINIASFLVMFCAIIATGSRTPLLALFLVATWLTIATPNKRSIALISLIIVSAIAFLFLAPLPPLERGFSYRPEIWSLTIEKILQNPFFGYGYNTPLSVDPGIGVEFREPHNFELGVLYELGLVGFIIWLTMHLYALWRSWKFKTDPSFIVASSLLIFGIGAGLTEGGGIFSRPKEHWFLIWIPLALIFGLDSLTRAKAVLNTTMLNLDSKSYNTLTEDGRIIEADGLGPKVIQLKDKSFFKIFRRKSIISSSSIIPYAKRFAANSEQLNKLGIIAPEILAIYKLYNGSTAVQYNPLPGETLRKKLHESKSETEKALLTQQFGCFLAELHKKGIYFRSLHLGNVLLLPSGKFGLIDLADMKISGRPLSRSMRIRNLKHMQRYAEDKSWLFETHLDSLISGYSKISPIHIVKSLNLNIKNQCEHS</sequence>
<reference evidence="7 8" key="1">
    <citation type="submission" date="2016-10" db="EMBL/GenBank/DDBJ databases">
        <authorList>
            <person name="Varghese N."/>
            <person name="Submissions S."/>
        </authorList>
    </citation>
    <scope>NUCLEOTIDE SEQUENCE [LARGE SCALE GENOMIC DNA]</scope>
    <source>
        <strain evidence="7 8">LMG 21974</strain>
    </source>
</reference>
<gene>
    <name evidence="7" type="ORF">SAMN05216409_103215</name>
</gene>
<evidence type="ECO:0000256" key="4">
    <source>
        <dbReference type="ARBA" id="ARBA00023136"/>
    </source>
</evidence>
<feature type="domain" description="O-antigen ligase-related" evidence="6">
    <location>
        <begin position="198"/>
        <end position="322"/>
    </location>
</feature>
<dbReference type="PANTHER" id="PTHR37422">
    <property type="entry name" value="TEICHURONIC ACID BIOSYNTHESIS PROTEIN TUAE"/>
    <property type="match status" value="1"/>
</dbReference>
<feature type="transmembrane region" description="Helical" evidence="5">
    <location>
        <begin position="169"/>
        <end position="187"/>
    </location>
</feature>
<dbReference type="GeneID" id="300266120"/>
<dbReference type="Proteomes" id="UP000183210">
    <property type="component" value="Unassembled WGS sequence"/>
</dbReference>
<evidence type="ECO:0000313" key="8">
    <source>
        <dbReference type="Proteomes" id="UP000183210"/>
    </source>
</evidence>
<name>A0A9X8MAD3_9PSED</name>
<feature type="transmembrane region" description="Helical" evidence="5">
    <location>
        <begin position="104"/>
        <end position="122"/>
    </location>
</feature>
<feature type="transmembrane region" description="Helical" evidence="5">
    <location>
        <begin position="234"/>
        <end position="254"/>
    </location>
</feature>
<comment type="caution">
    <text evidence="7">The sequence shown here is derived from an EMBL/GenBank/DDBJ whole genome shotgun (WGS) entry which is preliminary data.</text>
</comment>
<evidence type="ECO:0000256" key="5">
    <source>
        <dbReference type="SAM" id="Phobius"/>
    </source>
</evidence>
<dbReference type="InterPro" id="IPR051533">
    <property type="entry name" value="WaaL-like"/>
</dbReference>
<feature type="transmembrane region" description="Helical" evidence="5">
    <location>
        <begin position="309"/>
        <end position="330"/>
    </location>
</feature>
<dbReference type="GO" id="GO:0016020">
    <property type="term" value="C:membrane"/>
    <property type="evidence" value="ECO:0007669"/>
    <property type="project" value="UniProtKB-SubCell"/>
</dbReference>
<dbReference type="AlphaFoldDB" id="A0A9X8MAD3"/>